<evidence type="ECO:0000313" key="2">
    <source>
        <dbReference type="Proteomes" id="UP000295543"/>
    </source>
</evidence>
<evidence type="ECO:0000313" key="1">
    <source>
        <dbReference type="EMBL" id="TDK30890.1"/>
    </source>
</evidence>
<gene>
    <name evidence="1" type="ORF">E2F49_11160</name>
</gene>
<dbReference type="EMBL" id="SMTG01000004">
    <property type="protein sequence ID" value="TDK30890.1"/>
    <property type="molecule type" value="Genomic_DNA"/>
</dbReference>
<keyword evidence="2" id="KW-1185">Reference proteome</keyword>
<accession>A0A4R5U8R8</accession>
<name>A0A4R5U8R8_9GAMM</name>
<dbReference type="GO" id="GO:0016740">
    <property type="term" value="F:transferase activity"/>
    <property type="evidence" value="ECO:0007669"/>
    <property type="project" value="UniProtKB-KW"/>
</dbReference>
<dbReference type="RefSeq" id="WP_133393946.1">
    <property type="nucleotide sequence ID" value="NZ_SMTG01000004.1"/>
</dbReference>
<sequence>MSIEEKDNLRTDDSVLLLCIVYKNHQDVSCFLQNVLEQDTDRRLRIVVTDNTPGHSDLDCSWLQDSGKTALEDGRLKVIGDGSNQGYFGGFRKGLELARTEWDAPARWTILSNTDLRIKSRQWISTLIDDSDSTAILAPKIISGLSGKNQNPIYRSRPPALKFILLRHVFAYGWSTALYRYGALIKAKLTSQNRTQQSLPDGQEIYGAHGSFICIPAAYFQCGGQLACESFLYLEEIFLAEEAASLGIKIRYTDRIVVYHDEHASTSLIPPPQIRKHLAKAHELAYEILSR</sequence>
<dbReference type="Gene3D" id="3.90.550.10">
    <property type="entry name" value="Spore Coat Polysaccharide Biosynthesis Protein SpsA, Chain A"/>
    <property type="match status" value="1"/>
</dbReference>
<dbReference type="AlphaFoldDB" id="A0A4R5U8R8"/>
<dbReference type="Proteomes" id="UP000295543">
    <property type="component" value="Unassembled WGS sequence"/>
</dbReference>
<organism evidence="1 2">
    <name type="scientific">Luteimonas terrae</name>
    <dbReference type="NCBI Taxonomy" id="1530191"/>
    <lineage>
        <taxon>Bacteria</taxon>
        <taxon>Pseudomonadati</taxon>
        <taxon>Pseudomonadota</taxon>
        <taxon>Gammaproteobacteria</taxon>
        <taxon>Lysobacterales</taxon>
        <taxon>Lysobacteraceae</taxon>
        <taxon>Luteimonas</taxon>
    </lineage>
</organism>
<dbReference type="InterPro" id="IPR029044">
    <property type="entry name" value="Nucleotide-diphossugar_trans"/>
</dbReference>
<dbReference type="OrthoDB" id="9771846at2"/>
<dbReference type="SUPFAM" id="SSF53448">
    <property type="entry name" value="Nucleotide-diphospho-sugar transferases"/>
    <property type="match status" value="1"/>
</dbReference>
<comment type="caution">
    <text evidence="1">The sequence shown here is derived from an EMBL/GenBank/DDBJ whole genome shotgun (WGS) entry which is preliminary data.</text>
</comment>
<proteinExistence type="predicted"/>
<reference evidence="1 2" key="1">
    <citation type="submission" date="2019-03" db="EMBL/GenBank/DDBJ databases">
        <title>Luteimonas zhaokaii sp.nov., isolated from the rectal contents of Plateau pika in Yushu, Qinghai Province, China.</title>
        <authorList>
            <person name="Zhang G."/>
        </authorList>
    </citation>
    <scope>NUCLEOTIDE SEQUENCE [LARGE SCALE GENOMIC DNA]</scope>
    <source>
        <strain evidence="1 2">THG-MD21</strain>
    </source>
</reference>
<keyword evidence="1" id="KW-0808">Transferase</keyword>
<protein>
    <submittedName>
        <fullName evidence="1">Glycosyltransferase family 2 protein</fullName>
    </submittedName>
</protein>